<dbReference type="Pfam" id="PF00651">
    <property type="entry name" value="BTB"/>
    <property type="match status" value="1"/>
</dbReference>
<dbReference type="InterPro" id="IPR000210">
    <property type="entry name" value="BTB/POZ_dom"/>
</dbReference>
<proteinExistence type="predicted"/>
<keyword evidence="6" id="KW-0009">Actin-binding</keyword>
<dbReference type="InParanoid" id="A0A7M7M3W1"/>
<dbReference type="InterPro" id="IPR056737">
    <property type="entry name" value="Beta-prop_ATRN-MKLN-like"/>
</dbReference>
<comment type="pathway">
    <text evidence="1">Protein modification; protein ubiquitination.</text>
</comment>
<dbReference type="PROSITE" id="PS50097">
    <property type="entry name" value="BTB"/>
    <property type="match status" value="1"/>
</dbReference>
<dbReference type="PANTHER" id="PTHR24412:SF35">
    <property type="entry name" value="ACTIN-BINDING PROTEIN IPP"/>
    <property type="match status" value="1"/>
</dbReference>
<dbReference type="OrthoDB" id="6486384at2759"/>
<dbReference type="EnsemblMetazoa" id="XM_022790955">
    <property type="protein sequence ID" value="XP_022646690"/>
    <property type="gene ID" value="LOC111244176"/>
</dbReference>
<dbReference type="Gene3D" id="3.30.710.10">
    <property type="entry name" value="Potassium Channel Kv1.1, Chain A"/>
    <property type="match status" value="1"/>
</dbReference>
<dbReference type="PIRSF" id="PIRSF037037">
    <property type="entry name" value="Kelch-like_protein_gigaxonin"/>
    <property type="match status" value="1"/>
</dbReference>
<dbReference type="Proteomes" id="UP000594260">
    <property type="component" value="Unplaced"/>
</dbReference>
<dbReference type="Pfam" id="PF01344">
    <property type="entry name" value="Kelch_1"/>
    <property type="match status" value="1"/>
</dbReference>
<dbReference type="EnsemblMetazoa" id="XM_022790956">
    <property type="protein sequence ID" value="XP_022646691"/>
    <property type="gene ID" value="LOC111244176"/>
</dbReference>
<accession>A0A7M7M3W1</accession>
<evidence type="ECO:0000256" key="1">
    <source>
        <dbReference type="ARBA" id="ARBA00004906"/>
    </source>
</evidence>
<dbReference type="UniPathway" id="UPA00143"/>
<dbReference type="RefSeq" id="XP_022646689.1">
    <property type="nucleotide sequence ID" value="XM_022790954.1"/>
</dbReference>
<keyword evidence="3" id="KW-0880">Kelch repeat</keyword>
<feature type="domain" description="BTB" evidence="8">
    <location>
        <begin position="72"/>
        <end position="140"/>
    </location>
</feature>
<evidence type="ECO:0000256" key="3">
    <source>
        <dbReference type="ARBA" id="ARBA00022441"/>
    </source>
</evidence>
<dbReference type="PRINTS" id="PR00501">
    <property type="entry name" value="KELCHREPEAT"/>
</dbReference>
<dbReference type="Gene3D" id="2.120.10.80">
    <property type="entry name" value="Kelch-type beta propeller"/>
    <property type="match status" value="2"/>
</dbReference>
<name>A0A7M7M3W1_VARDE</name>
<dbReference type="RefSeq" id="XP_022646690.1">
    <property type="nucleotide sequence ID" value="XM_022790955.1"/>
</dbReference>
<dbReference type="SUPFAM" id="SSF54695">
    <property type="entry name" value="POZ domain"/>
    <property type="match status" value="1"/>
</dbReference>
<dbReference type="InterPro" id="IPR011705">
    <property type="entry name" value="BACK"/>
</dbReference>
<dbReference type="InterPro" id="IPR017096">
    <property type="entry name" value="BTB-kelch_protein"/>
</dbReference>
<evidence type="ECO:0000313" key="10">
    <source>
        <dbReference type="Proteomes" id="UP000594260"/>
    </source>
</evidence>
<dbReference type="RefSeq" id="XP_022646691.1">
    <property type="nucleotide sequence ID" value="XM_022790956.1"/>
</dbReference>
<comment type="function">
    <text evidence="7">Probable substrate-specific adapter of an E3 ubiquitin-protein ligase complex which mediates the ubiquitination and subsequent proteasomal degradation of target proteins. May have a role in synapse differentiation and growth.</text>
</comment>
<dbReference type="Gene3D" id="1.25.40.420">
    <property type="match status" value="1"/>
</dbReference>
<evidence type="ECO:0000256" key="2">
    <source>
        <dbReference type="ARBA" id="ARBA00013699"/>
    </source>
</evidence>
<dbReference type="KEGG" id="vde:111244176"/>
<dbReference type="GO" id="GO:0016567">
    <property type="term" value="P:protein ubiquitination"/>
    <property type="evidence" value="ECO:0007669"/>
    <property type="project" value="UniProtKB-UniPathway"/>
</dbReference>
<dbReference type="FunFam" id="1.25.40.420:FF:000001">
    <property type="entry name" value="Kelch-like family member 12"/>
    <property type="match status" value="1"/>
</dbReference>
<dbReference type="Pfam" id="PF24981">
    <property type="entry name" value="Beta-prop_ATRN-LZTR1"/>
    <property type="match status" value="1"/>
</dbReference>
<evidence type="ECO:0000313" key="9">
    <source>
        <dbReference type="EnsemblMetazoa" id="XP_022646689"/>
    </source>
</evidence>
<dbReference type="Pfam" id="PF07707">
    <property type="entry name" value="BACK"/>
    <property type="match status" value="1"/>
</dbReference>
<dbReference type="EnsemblMetazoa" id="XM_022790954">
    <property type="protein sequence ID" value="XP_022646689"/>
    <property type="gene ID" value="LOC111244176"/>
</dbReference>
<keyword evidence="10" id="KW-1185">Reference proteome</keyword>
<dbReference type="AlphaFoldDB" id="A0A7M7M3W1"/>
<keyword evidence="5" id="KW-0833">Ubl conjugation pathway</keyword>
<dbReference type="InterPro" id="IPR006652">
    <property type="entry name" value="Kelch_1"/>
</dbReference>
<dbReference type="PANTHER" id="PTHR24412">
    <property type="entry name" value="KELCH PROTEIN"/>
    <property type="match status" value="1"/>
</dbReference>
<organism evidence="9 10">
    <name type="scientific">Varroa destructor</name>
    <name type="common">Honeybee mite</name>
    <dbReference type="NCBI Taxonomy" id="109461"/>
    <lineage>
        <taxon>Eukaryota</taxon>
        <taxon>Metazoa</taxon>
        <taxon>Ecdysozoa</taxon>
        <taxon>Arthropoda</taxon>
        <taxon>Chelicerata</taxon>
        <taxon>Arachnida</taxon>
        <taxon>Acari</taxon>
        <taxon>Parasitiformes</taxon>
        <taxon>Mesostigmata</taxon>
        <taxon>Gamasina</taxon>
        <taxon>Dermanyssoidea</taxon>
        <taxon>Varroidae</taxon>
        <taxon>Varroa</taxon>
    </lineage>
</organism>
<evidence type="ECO:0000259" key="8">
    <source>
        <dbReference type="PROSITE" id="PS50097"/>
    </source>
</evidence>
<dbReference type="SUPFAM" id="SSF117281">
    <property type="entry name" value="Kelch motif"/>
    <property type="match status" value="1"/>
</dbReference>
<dbReference type="InterPro" id="IPR015915">
    <property type="entry name" value="Kelch-typ_b-propeller"/>
</dbReference>
<dbReference type="OMA" id="CYDPRDN"/>
<reference evidence="9" key="1">
    <citation type="submission" date="2021-01" db="UniProtKB">
        <authorList>
            <consortium name="EnsemblMetazoa"/>
        </authorList>
    </citation>
    <scope>IDENTIFICATION</scope>
</reference>
<dbReference type="FunCoup" id="A0A7M7M3W1">
    <property type="interactions" value="1"/>
</dbReference>
<dbReference type="GeneID" id="111244176"/>
<dbReference type="GO" id="GO:0003779">
    <property type="term" value="F:actin binding"/>
    <property type="evidence" value="ECO:0007669"/>
    <property type="project" value="UniProtKB-KW"/>
</dbReference>
<evidence type="ECO:0000256" key="7">
    <source>
        <dbReference type="ARBA" id="ARBA00043912"/>
    </source>
</evidence>
<evidence type="ECO:0000256" key="6">
    <source>
        <dbReference type="ARBA" id="ARBA00023203"/>
    </source>
</evidence>
<dbReference type="SMART" id="SM00612">
    <property type="entry name" value="Kelch"/>
    <property type="match status" value="6"/>
</dbReference>
<dbReference type="InterPro" id="IPR011333">
    <property type="entry name" value="SKP1/BTB/POZ_sf"/>
</dbReference>
<sequence>MSNMPWPPGHFRIGQHKSQYRQQARIFRGHRNSQQNGNAYVASHPRQSFISKNHAVRQFESLDRLRQENRFCDINIVVQGKRFPAHWVVLAAASPYFEAMYRMNFVETQTNVATLHEIENPEVFQIILDFIYKGDIEVREENCQFLLAAANMLQLPEVVGFCCTFLSKHLHPSNCVGIFRFAELHSCINLKLDAKRFIECKFTEVIKEDEFLHIPQQTLQAFLRSEGLSIDNECQVFDALMTWILHDVNARRRYVYDLLPDVRIAVMSNRKIDQYLERCPDGKLREDIRAILADYRMRLKQTSQGEGRFDVRLQPRMCARKSVYIIGGTHLDKNQRHGDDSALQRVERLDLFRGVWTQEAKMPSPRACHGTAVLNNTIYVVGGEQNGLILADAELFDPVACEWQTLTPLHQPRTMHGLCSADGALFAIGGIIGTDLTDSIERYDPMSDNWLLLDHSLSNARAGMGVVSRQGLIYIVGGIIDNRRMVNTVEVYDPTTGVVSQLAAMKNPRSNMGIAVLHDHIYVVGGNGIRGPLSSVERYSIDENTWCEILPLKRARFGCSASAVDNTLYVIGGRVPSSDSSYADNTLDTVEVYDPELNKWMDSNNTLPISRCDAGIVVM</sequence>
<evidence type="ECO:0000256" key="4">
    <source>
        <dbReference type="ARBA" id="ARBA00022737"/>
    </source>
</evidence>
<dbReference type="SMART" id="SM00875">
    <property type="entry name" value="BACK"/>
    <property type="match status" value="1"/>
</dbReference>
<evidence type="ECO:0000256" key="5">
    <source>
        <dbReference type="ARBA" id="ARBA00022786"/>
    </source>
</evidence>
<protein>
    <recommendedName>
        <fullName evidence="2">Kelch-like protein diablo</fullName>
    </recommendedName>
</protein>
<dbReference type="SMART" id="SM00225">
    <property type="entry name" value="BTB"/>
    <property type="match status" value="1"/>
</dbReference>
<keyword evidence="4" id="KW-0677">Repeat</keyword>